<feature type="compositionally biased region" description="Polar residues" evidence="1">
    <location>
        <begin position="553"/>
        <end position="562"/>
    </location>
</feature>
<keyword evidence="4" id="KW-1185">Reference proteome</keyword>
<name>A0A1X6N722_9APHY</name>
<feature type="compositionally biased region" description="Acidic residues" evidence="1">
    <location>
        <begin position="450"/>
        <end position="466"/>
    </location>
</feature>
<dbReference type="AlphaFoldDB" id="A0A1X6N722"/>
<organism evidence="3 4">
    <name type="scientific">Postia placenta MAD-698-R-SB12</name>
    <dbReference type="NCBI Taxonomy" id="670580"/>
    <lineage>
        <taxon>Eukaryota</taxon>
        <taxon>Fungi</taxon>
        <taxon>Dikarya</taxon>
        <taxon>Basidiomycota</taxon>
        <taxon>Agaricomycotina</taxon>
        <taxon>Agaricomycetes</taxon>
        <taxon>Polyporales</taxon>
        <taxon>Adustoporiaceae</taxon>
        <taxon>Rhodonia</taxon>
    </lineage>
</organism>
<dbReference type="PANTHER" id="PTHR12205">
    <property type="entry name" value="CENTROMERE/KINETOCHORE PROTEIN ZW10"/>
    <property type="match status" value="1"/>
</dbReference>
<dbReference type="EMBL" id="KZ110594">
    <property type="protein sequence ID" value="OSX64428.1"/>
    <property type="molecule type" value="Genomic_DNA"/>
</dbReference>
<reference evidence="3 4" key="1">
    <citation type="submission" date="2017-04" db="EMBL/GenBank/DDBJ databases">
        <title>Genome Sequence of the Model Brown-Rot Fungus Postia placenta SB12.</title>
        <authorList>
            <consortium name="DOE Joint Genome Institute"/>
            <person name="Gaskell J."/>
            <person name="Kersten P."/>
            <person name="Larrondo L.F."/>
            <person name="Canessa P."/>
            <person name="Martinez D."/>
            <person name="Hibbett D."/>
            <person name="Schmoll M."/>
            <person name="Kubicek C.P."/>
            <person name="Martinez A.T."/>
            <person name="Yadav J."/>
            <person name="Master E."/>
            <person name="Magnuson J.K."/>
            <person name="James T."/>
            <person name="Yaver D."/>
            <person name="Berka R."/>
            <person name="Labutti K."/>
            <person name="Lipzen A."/>
            <person name="Aerts A."/>
            <person name="Barry K."/>
            <person name="Henrissat B."/>
            <person name="Blanchette R."/>
            <person name="Grigoriev I."/>
            <person name="Cullen D."/>
        </authorList>
    </citation>
    <scope>NUCLEOTIDE SEQUENCE [LARGE SCALE GENOMIC DNA]</scope>
    <source>
        <strain evidence="3 4">MAD-698-R-SB12</strain>
    </source>
</reference>
<dbReference type="PANTHER" id="PTHR12205:SF0">
    <property type="entry name" value="CENTROMERE_KINETOCHORE PROTEIN ZW10 HOMOLOG"/>
    <property type="match status" value="1"/>
</dbReference>
<protein>
    <recommendedName>
        <fullName evidence="2">ZW10 C-terminal helical domain-containing protein</fullName>
    </recommendedName>
</protein>
<dbReference type="RefSeq" id="XP_024341222.1">
    <property type="nucleotide sequence ID" value="XM_024488721.1"/>
</dbReference>
<feature type="region of interest" description="Disordered" evidence="1">
    <location>
        <begin position="436"/>
        <end position="624"/>
    </location>
</feature>
<evidence type="ECO:0000313" key="3">
    <source>
        <dbReference type="EMBL" id="OSX64428.1"/>
    </source>
</evidence>
<evidence type="ECO:0000313" key="4">
    <source>
        <dbReference type="Proteomes" id="UP000194127"/>
    </source>
</evidence>
<dbReference type="GO" id="GO:1990423">
    <property type="term" value="C:RZZ complex"/>
    <property type="evidence" value="ECO:0007669"/>
    <property type="project" value="TreeGrafter"/>
</dbReference>
<dbReference type="InterPro" id="IPR055148">
    <property type="entry name" value="ZW10_C_2"/>
</dbReference>
<evidence type="ECO:0000256" key="1">
    <source>
        <dbReference type="SAM" id="MobiDB-lite"/>
    </source>
</evidence>
<feature type="compositionally biased region" description="Pro residues" evidence="1">
    <location>
        <begin position="594"/>
        <end position="619"/>
    </location>
</feature>
<evidence type="ECO:0000259" key="2">
    <source>
        <dbReference type="Pfam" id="PF22766"/>
    </source>
</evidence>
<dbReference type="Pfam" id="PF22766">
    <property type="entry name" value="ZW10_C2"/>
    <property type="match status" value="1"/>
</dbReference>
<dbReference type="GO" id="GO:0005737">
    <property type="term" value="C:cytoplasm"/>
    <property type="evidence" value="ECO:0007669"/>
    <property type="project" value="GOC"/>
</dbReference>
<dbReference type="STRING" id="670580.A0A1X6N722"/>
<gene>
    <name evidence="3" type="ORF">POSPLADRAFT_1180064</name>
</gene>
<proteinExistence type="predicted"/>
<sequence>MAFPVPAHLPRKRDPQDVSTKILTKISGATTKSLSAQLASSWITELDETLSQTKERIHERIANDLSAFNEQMTSAKSIQERLQTLTSNVDQLDNRLSDPQSGLVPTLLGTLIQHGALAQESLDADVHSHALSRLLHCKDEYYMLESLVHEGRLPEAVKACQTLEAALQSLPEYLGRSSVIVDIKRNFAATRARAEEQLTDAFMRSVRISPSDITIYPSIQVRQTETILSLPSIVASLSSSALASHLSSLRRDITTHYVDRILKQPADVTITSNKVLTGTNEHKLSVFLSPPDTAALPSRLQNLSMVFTFLDEHLFPCLPESERSSLPLSLCKPIRQALLNYLLVPSTPSSMHALPDFLALAKQARQFEEEYICSILGDHNSEREIAAWTDGIATHYERKRRAELLEKGRLIVVAPEDESRVFYVDVPILAEQDVKSAQTVPDIKPKSIEEEAEVAWDFDDDVPSEEPSEKLSEPMNEENGWDFDDDVEPESAVEAEPQPTESNASSDSTIAEQEQDPGDAWGWNDDDASETLNGDDTYEDDPWGDPWQDNAAKIQSQTNGSAAQPKPAKRFERLTSKGKGAQGTESPPVKSPALIPPPPPTPLMPPPQNQPKPIQPRPSAPTKETFMVSGRTKDLIGHVRSILDEATQLASSGALPQASSSSPLGLMLSQAAPLTLELFRAIYPVKFASAFESVPKLPMRFSNDCIHLSLEVGHMLASARDVAPSTKERLAECEDRLRVLGDSWFQETIDRQCRNINEILVEADGFIETTDQDRFDRCENAVNKVLQRIRRVAQQWKAVLNKSKFYDAIGSLVDAALSRILADVLALPDITEAESHRLNELCHILNALEGLFVENAEQPSFVVAYVPSWLKFSYLSELLEASIADISYLFEEGALVDFEIDELVKLVKALFADTPLRSHTVAKLLRGHPTAQGTNAPR</sequence>
<feature type="domain" description="ZW10 C-terminal helical" evidence="2">
    <location>
        <begin position="781"/>
        <end position="924"/>
    </location>
</feature>
<dbReference type="GeneID" id="36333670"/>
<dbReference type="Proteomes" id="UP000194127">
    <property type="component" value="Unassembled WGS sequence"/>
</dbReference>
<feature type="compositionally biased region" description="Polar residues" evidence="1">
    <location>
        <begin position="499"/>
        <end position="512"/>
    </location>
</feature>
<dbReference type="InterPro" id="IPR046362">
    <property type="entry name" value="Zw10/DSL1_C_sf"/>
</dbReference>
<dbReference type="OrthoDB" id="534815at2759"/>
<feature type="compositionally biased region" description="Acidic residues" evidence="1">
    <location>
        <begin position="475"/>
        <end position="493"/>
    </location>
</feature>
<dbReference type="Gene3D" id="1.10.357.150">
    <property type="match status" value="1"/>
</dbReference>
<accession>A0A1X6N722</accession>
<dbReference type="GO" id="GO:0006888">
    <property type="term" value="P:endoplasmic reticulum to Golgi vesicle-mediated transport"/>
    <property type="evidence" value="ECO:0007669"/>
    <property type="project" value="TreeGrafter"/>
</dbReference>
<dbReference type="GO" id="GO:0007094">
    <property type="term" value="P:mitotic spindle assembly checkpoint signaling"/>
    <property type="evidence" value="ECO:0007669"/>
    <property type="project" value="TreeGrafter"/>
</dbReference>